<evidence type="ECO:0008006" key="4">
    <source>
        <dbReference type="Google" id="ProtNLM"/>
    </source>
</evidence>
<dbReference type="Proteomes" id="UP001160301">
    <property type="component" value="Unassembled WGS sequence"/>
</dbReference>
<accession>A0ABT6NRX2</accession>
<dbReference type="EMBL" id="JARZHI010000012">
    <property type="protein sequence ID" value="MDI1431070.1"/>
    <property type="molecule type" value="Genomic_DNA"/>
</dbReference>
<reference evidence="2 3" key="1">
    <citation type="submission" date="2023-04" db="EMBL/GenBank/DDBJ databases">
        <title>The genome sequence of Polyangium sorediatum DSM14670.</title>
        <authorList>
            <person name="Zhang X."/>
        </authorList>
    </citation>
    <scope>NUCLEOTIDE SEQUENCE [LARGE SCALE GENOMIC DNA]</scope>
    <source>
        <strain evidence="2 3">DSM 14670</strain>
    </source>
</reference>
<sequence>MSRKSMVAFFPFMLVAVMPVLGCVGAPGEEEVDNAEAVGEAASGINILNALVPEALTAGGDFAKAPLLVDAMVPGARAAIESPSARGRLARMFLHYAVGCALGPEQAFVFSWTDLHGVVHNESYRGIAGLAPSWEQAPLDEAGQQWVSACLGARTNRYGRAVEISMQGSADAFAEPADEEVQEFIYEEGAFWGNLFLPQPYLRTCYNPGNVVRARRTSRDCAAGLPGRTDADCGIMEIMGPCAEQCEPLGENLYHPGCAAPESGVPSGGKTEYVITVFLP</sequence>
<evidence type="ECO:0000313" key="2">
    <source>
        <dbReference type="EMBL" id="MDI1431070.1"/>
    </source>
</evidence>
<proteinExistence type="predicted"/>
<comment type="caution">
    <text evidence="2">The sequence shown here is derived from an EMBL/GenBank/DDBJ whole genome shotgun (WGS) entry which is preliminary data.</text>
</comment>
<feature type="signal peptide" evidence="1">
    <location>
        <begin position="1"/>
        <end position="22"/>
    </location>
</feature>
<feature type="chain" id="PRO_5045054313" description="Lipoprotein" evidence="1">
    <location>
        <begin position="23"/>
        <end position="280"/>
    </location>
</feature>
<dbReference type="RefSeq" id="WP_136969595.1">
    <property type="nucleotide sequence ID" value="NZ_JARZHI010000012.1"/>
</dbReference>
<keyword evidence="3" id="KW-1185">Reference proteome</keyword>
<gene>
    <name evidence="2" type="ORF">QHF89_16370</name>
</gene>
<evidence type="ECO:0000256" key="1">
    <source>
        <dbReference type="SAM" id="SignalP"/>
    </source>
</evidence>
<name>A0ABT6NRX2_9BACT</name>
<keyword evidence="1" id="KW-0732">Signal</keyword>
<protein>
    <recommendedName>
        <fullName evidence="4">Lipoprotein</fullName>
    </recommendedName>
</protein>
<organism evidence="2 3">
    <name type="scientific">Polyangium sorediatum</name>
    <dbReference type="NCBI Taxonomy" id="889274"/>
    <lineage>
        <taxon>Bacteria</taxon>
        <taxon>Pseudomonadati</taxon>
        <taxon>Myxococcota</taxon>
        <taxon>Polyangia</taxon>
        <taxon>Polyangiales</taxon>
        <taxon>Polyangiaceae</taxon>
        <taxon>Polyangium</taxon>
    </lineage>
</organism>
<evidence type="ECO:0000313" key="3">
    <source>
        <dbReference type="Proteomes" id="UP001160301"/>
    </source>
</evidence>